<dbReference type="InterPro" id="IPR001647">
    <property type="entry name" value="HTH_TetR"/>
</dbReference>
<dbReference type="PANTHER" id="PTHR30055">
    <property type="entry name" value="HTH-TYPE TRANSCRIPTIONAL REGULATOR RUTR"/>
    <property type="match status" value="1"/>
</dbReference>
<accession>A0ABQ6A9V2</accession>
<dbReference type="Gene3D" id="1.10.357.10">
    <property type="entry name" value="Tetracycline Repressor, domain 2"/>
    <property type="match status" value="1"/>
</dbReference>
<proteinExistence type="predicted"/>
<dbReference type="InterPro" id="IPR050109">
    <property type="entry name" value="HTH-type_TetR-like_transc_reg"/>
</dbReference>
<evidence type="ECO:0000313" key="8">
    <source>
        <dbReference type="Proteomes" id="UP001156641"/>
    </source>
</evidence>
<keyword evidence="2 4" id="KW-0238">DNA-binding</keyword>
<name>A0ABQ6A9V2_9PROT</name>
<dbReference type="Proteomes" id="UP001156641">
    <property type="component" value="Unassembled WGS sequence"/>
</dbReference>
<evidence type="ECO:0000256" key="4">
    <source>
        <dbReference type="PROSITE-ProRule" id="PRU00335"/>
    </source>
</evidence>
<dbReference type="Pfam" id="PF00440">
    <property type="entry name" value="TetR_N"/>
    <property type="match status" value="1"/>
</dbReference>
<comment type="caution">
    <text evidence="7">The sequence shown here is derived from an EMBL/GenBank/DDBJ whole genome shotgun (WGS) entry which is preliminary data.</text>
</comment>
<evidence type="ECO:0000256" key="1">
    <source>
        <dbReference type="ARBA" id="ARBA00023015"/>
    </source>
</evidence>
<dbReference type="RefSeq" id="WP_284257565.1">
    <property type="nucleotide sequence ID" value="NZ_BSOS01000041.1"/>
</dbReference>
<dbReference type="InterPro" id="IPR041490">
    <property type="entry name" value="KstR2_TetR_C"/>
</dbReference>
<keyword evidence="3" id="KW-0804">Transcription</keyword>
<organism evidence="7 8">
    <name type="scientific">Acidocella aquatica</name>
    <dbReference type="NCBI Taxonomy" id="1922313"/>
    <lineage>
        <taxon>Bacteria</taxon>
        <taxon>Pseudomonadati</taxon>
        <taxon>Pseudomonadota</taxon>
        <taxon>Alphaproteobacteria</taxon>
        <taxon>Acetobacterales</taxon>
        <taxon>Acidocellaceae</taxon>
        <taxon>Acidocella</taxon>
    </lineage>
</organism>
<gene>
    <name evidence="7" type="ORF">GCM10010909_15400</name>
</gene>
<evidence type="ECO:0000256" key="3">
    <source>
        <dbReference type="ARBA" id="ARBA00023163"/>
    </source>
</evidence>
<dbReference type="Pfam" id="PF17932">
    <property type="entry name" value="TetR_C_24"/>
    <property type="match status" value="1"/>
</dbReference>
<sequence length="227" mass="25824">MTTDGLPLELQTLPAPPKRGRGRPSHAVPSELYATRREEILQAARNVFVQKGYANASLDDVARETGLSKPSLYYYFPSKAHLFFELASQRADEQLILLAKIAEEPDPYECLVQLMRHQVTQVTGEMDFYRYFFDHQPTLEDKQLRAALAKKLAVYSGYFYKSIRRAIIAGILPPIDEFVATQAIFGATFWIYKWFDASRFNADDVLNQLLQMIGVTPAAKARQLPKT</sequence>
<feature type="DNA-binding region" description="H-T-H motif" evidence="4">
    <location>
        <begin position="57"/>
        <end position="76"/>
    </location>
</feature>
<dbReference type="SUPFAM" id="SSF48498">
    <property type="entry name" value="Tetracyclin repressor-like, C-terminal domain"/>
    <property type="match status" value="1"/>
</dbReference>
<feature type="region of interest" description="Disordered" evidence="5">
    <location>
        <begin position="1"/>
        <end position="26"/>
    </location>
</feature>
<dbReference type="InterPro" id="IPR023772">
    <property type="entry name" value="DNA-bd_HTH_TetR-type_CS"/>
</dbReference>
<evidence type="ECO:0000256" key="2">
    <source>
        <dbReference type="ARBA" id="ARBA00023125"/>
    </source>
</evidence>
<protein>
    <recommendedName>
        <fullName evidence="6">HTH tetR-type domain-containing protein</fullName>
    </recommendedName>
</protein>
<dbReference type="Gene3D" id="1.10.10.60">
    <property type="entry name" value="Homeodomain-like"/>
    <property type="match status" value="1"/>
</dbReference>
<keyword evidence="8" id="KW-1185">Reference proteome</keyword>
<dbReference type="SUPFAM" id="SSF46689">
    <property type="entry name" value="Homeodomain-like"/>
    <property type="match status" value="1"/>
</dbReference>
<feature type="domain" description="HTH tetR-type" evidence="6">
    <location>
        <begin position="34"/>
        <end position="94"/>
    </location>
</feature>
<reference evidence="8" key="1">
    <citation type="journal article" date="2019" name="Int. J. Syst. Evol. Microbiol.">
        <title>The Global Catalogue of Microorganisms (GCM) 10K type strain sequencing project: providing services to taxonomists for standard genome sequencing and annotation.</title>
        <authorList>
            <consortium name="The Broad Institute Genomics Platform"/>
            <consortium name="The Broad Institute Genome Sequencing Center for Infectious Disease"/>
            <person name="Wu L."/>
            <person name="Ma J."/>
        </authorList>
    </citation>
    <scope>NUCLEOTIDE SEQUENCE [LARGE SCALE GENOMIC DNA]</scope>
    <source>
        <strain evidence="8">NBRC 112502</strain>
    </source>
</reference>
<dbReference type="InterPro" id="IPR036271">
    <property type="entry name" value="Tet_transcr_reg_TetR-rel_C_sf"/>
</dbReference>
<dbReference type="PRINTS" id="PR00455">
    <property type="entry name" value="HTHTETR"/>
</dbReference>
<dbReference type="PROSITE" id="PS50977">
    <property type="entry name" value="HTH_TETR_2"/>
    <property type="match status" value="1"/>
</dbReference>
<dbReference type="InterPro" id="IPR009057">
    <property type="entry name" value="Homeodomain-like_sf"/>
</dbReference>
<keyword evidence="1" id="KW-0805">Transcription regulation</keyword>
<evidence type="ECO:0000259" key="6">
    <source>
        <dbReference type="PROSITE" id="PS50977"/>
    </source>
</evidence>
<evidence type="ECO:0000256" key="5">
    <source>
        <dbReference type="SAM" id="MobiDB-lite"/>
    </source>
</evidence>
<dbReference type="EMBL" id="BSOS01000041">
    <property type="protein sequence ID" value="GLR66860.1"/>
    <property type="molecule type" value="Genomic_DNA"/>
</dbReference>
<dbReference type="PANTHER" id="PTHR30055:SF234">
    <property type="entry name" value="HTH-TYPE TRANSCRIPTIONAL REGULATOR BETI"/>
    <property type="match status" value="1"/>
</dbReference>
<dbReference type="PROSITE" id="PS01081">
    <property type="entry name" value="HTH_TETR_1"/>
    <property type="match status" value="1"/>
</dbReference>
<evidence type="ECO:0000313" key="7">
    <source>
        <dbReference type="EMBL" id="GLR66860.1"/>
    </source>
</evidence>